<keyword evidence="2" id="KW-1185">Reference proteome</keyword>
<gene>
    <name evidence="1" type="ORF">chiPu_0016726</name>
</gene>
<dbReference type="EMBL" id="BEZZ01001136">
    <property type="protein sequence ID" value="GCC38214.1"/>
    <property type="molecule type" value="Genomic_DNA"/>
</dbReference>
<dbReference type="STRING" id="137246.A0A401T6J7"/>
<evidence type="ECO:0000313" key="1">
    <source>
        <dbReference type="EMBL" id="GCC38214.1"/>
    </source>
</evidence>
<sequence length="111" mass="12555">MSVPVLNAMRGCARNRQLAWPFNLRRLYRSERGVYGYKPARNNDSGLKVSREEAPVQVDHGLERLVTAYREHGHKAAKIDPLSQGVIEMIPEIQVLTEALQGHDLFCTKGK</sequence>
<comment type="caution">
    <text evidence="1">The sequence shown here is derived from an EMBL/GenBank/DDBJ whole genome shotgun (WGS) entry which is preliminary data.</text>
</comment>
<name>A0A401T6J7_CHIPU</name>
<organism evidence="1 2">
    <name type="scientific">Chiloscyllium punctatum</name>
    <name type="common">Brownbanded bambooshark</name>
    <name type="synonym">Hemiscyllium punctatum</name>
    <dbReference type="NCBI Taxonomy" id="137246"/>
    <lineage>
        <taxon>Eukaryota</taxon>
        <taxon>Metazoa</taxon>
        <taxon>Chordata</taxon>
        <taxon>Craniata</taxon>
        <taxon>Vertebrata</taxon>
        <taxon>Chondrichthyes</taxon>
        <taxon>Elasmobranchii</taxon>
        <taxon>Galeomorphii</taxon>
        <taxon>Galeoidea</taxon>
        <taxon>Orectolobiformes</taxon>
        <taxon>Hemiscylliidae</taxon>
        <taxon>Chiloscyllium</taxon>
    </lineage>
</organism>
<dbReference type="AlphaFoldDB" id="A0A401T6J7"/>
<dbReference type="Gene3D" id="1.10.287.1150">
    <property type="entry name" value="TPP helical domain"/>
    <property type="match status" value="1"/>
</dbReference>
<accession>A0A401T6J7</accession>
<protein>
    <submittedName>
        <fullName evidence="1">Uncharacterized protein</fullName>
    </submittedName>
</protein>
<reference evidence="1 2" key="1">
    <citation type="journal article" date="2018" name="Nat. Ecol. Evol.">
        <title>Shark genomes provide insights into elasmobranch evolution and the origin of vertebrates.</title>
        <authorList>
            <person name="Hara Y"/>
            <person name="Yamaguchi K"/>
            <person name="Onimaru K"/>
            <person name="Kadota M"/>
            <person name="Koyanagi M"/>
            <person name="Keeley SD"/>
            <person name="Tatsumi K"/>
            <person name="Tanaka K"/>
            <person name="Motone F"/>
            <person name="Kageyama Y"/>
            <person name="Nozu R"/>
            <person name="Adachi N"/>
            <person name="Nishimura O"/>
            <person name="Nakagawa R"/>
            <person name="Tanegashima C"/>
            <person name="Kiyatake I"/>
            <person name="Matsumoto R"/>
            <person name="Murakumo K"/>
            <person name="Nishida K"/>
            <person name="Terakita A"/>
            <person name="Kuratani S"/>
            <person name="Sato K"/>
            <person name="Hyodo S Kuraku.S."/>
        </authorList>
    </citation>
    <scope>NUCLEOTIDE SEQUENCE [LARGE SCALE GENOMIC DNA]</scope>
</reference>
<dbReference type="Proteomes" id="UP000287033">
    <property type="component" value="Unassembled WGS sequence"/>
</dbReference>
<proteinExistence type="predicted"/>
<dbReference type="OrthoDB" id="413077at2759"/>
<evidence type="ECO:0000313" key="2">
    <source>
        <dbReference type="Proteomes" id="UP000287033"/>
    </source>
</evidence>